<dbReference type="RefSeq" id="YP_009124573.1">
    <property type="nucleotide sequence ID" value="NC_026588.1"/>
</dbReference>
<evidence type="ECO:0000313" key="2">
    <source>
        <dbReference type="EMBL" id="AIM40968.1"/>
    </source>
</evidence>
<proteinExistence type="predicted"/>
<dbReference type="Pfam" id="PF23880">
    <property type="entry name" value="DUF7233"/>
    <property type="match status" value="1"/>
</dbReference>
<feature type="domain" description="DUF7233" evidence="1">
    <location>
        <begin position="3"/>
        <end position="75"/>
    </location>
</feature>
<name>A0A088F7L6_9CAUD</name>
<dbReference type="GeneID" id="23679076"/>
<dbReference type="KEGG" id="vg:23679076"/>
<reference evidence="2 3" key="1">
    <citation type="submission" date="2014-07" db="EMBL/GenBank/DDBJ databases">
        <authorList>
            <person name="Nurko I."/>
            <person name="Arora N."/>
            <person name="Mosteller S."/>
            <person name="Bari R."/>
            <person name="McNulty L."/>
            <person name="Schmidt T."/>
            <person name="Mehalik H."/>
            <person name="Reinhart E."/>
            <person name="Winders D.C."/>
            <person name="Nootbar H.A."/>
            <person name="Reilly M.A."/>
            <person name="Gough E."/>
            <person name="Gregory S."/>
            <person name="Harbaugh B."/>
            <person name="Kaur B."/>
            <person name="Siesel C."/>
            <person name="Warwar S."/>
            <person name="Breitenberger C.A."/>
            <person name="Daniels C.J."/>
            <person name="Ball S.L."/>
            <person name="Buck G.A."/>
            <person name="Campbell R."/>
            <person name="Carvalho M.R."/>
            <person name="Duckworth R.A."/>
            <person name="Dunn T."/>
            <person name="Halpern C."/>
            <person name="Johnson A."/>
            <person name="Kiflezghi M.G."/>
            <person name="Lee V."/>
            <person name="Loviza R.A."/>
            <person name="Serrano M.G."/>
            <person name="Shah Z.V."/>
            <person name="Sharma K."/>
            <person name="Voegtly L.J."/>
            <person name="Walstead R."/>
            <person name="Wang Y.P."/>
            <person name="Bradley K.W."/>
            <person name="Barker L.P."/>
            <person name="Asai D.J."/>
            <person name="Bowman C.A."/>
            <person name="Russell D.A."/>
            <person name="Pope W.H."/>
            <person name="Jacobs-Sera D."/>
            <person name="Hendrix R.W."/>
            <person name="Hatfull G.F."/>
        </authorList>
    </citation>
    <scope>NUCLEOTIDE SEQUENCE [LARGE SCALE GENOMIC DNA]</scope>
</reference>
<organism evidence="2 3">
    <name type="scientific">Mycobacterium phage Squirty</name>
    <dbReference type="NCBI Taxonomy" id="1527512"/>
    <lineage>
        <taxon>Viruses</taxon>
        <taxon>Duplodnaviria</taxon>
        <taxon>Heunggongvirae</taxon>
        <taxon>Uroviricota</taxon>
        <taxon>Caudoviricetes</taxon>
        <taxon>Gracegardnervirinae</taxon>
        <taxon>Squirtyvirus</taxon>
        <taxon>Squirtyvirus squirty</taxon>
        <taxon>Mycobacterium virus Squirty</taxon>
    </lineage>
</organism>
<evidence type="ECO:0000259" key="1">
    <source>
        <dbReference type="Pfam" id="PF23880"/>
    </source>
</evidence>
<evidence type="ECO:0000313" key="3">
    <source>
        <dbReference type="Proteomes" id="UP000029348"/>
    </source>
</evidence>
<gene>
    <name evidence="2" type="primary">21</name>
    <name evidence="2" type="ORF">PBI_SQUIRTY_21</name>
</gene>
<dbReference type="OrthoDB" id="21224at10239"/>
<dbReference type="EMBL" id="KM101124">
    <property type="protein sequence ID" value="AIM40968.1"/>
    <property type="molecule type" value="Genomic_DNA"/>
</dbReference>
<protein>
    <recommendedName>
        <fullName evidence="1">DUF7233 domain-containing protein</fullName>
    </recommendedName>
</protein>
<sequence length="79" mass="8772">MTTTMTLTLDQPMFVPRGTQVITTDPLVVELADYEYTPFSDPLAPAFDFLADRLHPDGSIDRDVPCTSLPGRSTIERIT</sequence>
<keyword evidence="3" id="KW-1185">Reference proteome</keyword>
<dbReference type="Proteomes" id="UP000029348">
    <property type="component" value="Segment"/>
</dbReference>
<accession>A0A088F7L6</accession>
<dbReference type="InterPro" id="IPR055657">
    <property type="entry name" value="DUF7233"/>
</dbReference>